<dbReference type="AlphaFoldDB" id="A0A9Q1GQH9"/>
<keyword evidence="2" id="KW-1185">Reference proteome</keyword>
<organism evidence="1 2">
    <name type="scientific">Carnegiea gigantea</name>
    <dbReference type="NCBI Taxonomy" id="171969"/>
    <lineage>
        <taxon>Eukaryota</taxon>
        <taxon>Viridiplantae</taxon>
        <taxon>Streptophyta</taxon>
        <taxon>Embryophyta</taxon>
        <taxon>Tracheophyta</taxon>
        <taxon>Spermatophyta</taxon>
        <taxon>Magnoliopsida</taxon>
        <taxon>eudicotyledons</taxon>
        <taxon>Gunneridae</taxon>
        <taxon>Pentapetalae</taxon>
        <taxon>Caryophyllales</taxon>
        <taxon>Cactineae</taxon>
        <taxon>Cactaceae</taxon>
        <taxon>Cactoideae</taxon>
        <taxon>Echinocereeae</taxon>
        <taxon>Carnegiea</taxon>
    </lineage>
</organism>
<evidence type="ECO:0000313" key="2">
    <source>
        <dbReference type="Proteomes" id="UP001153076"/>
    </source>
</evidence>
<dbReference type="OrthoDB" id="1935089at2759"/>
<name>A0A9Q1GQH9_9CARY</name>
<protein>
    <recommendedName>
        <fullName evidence="3">Reverse transcriptase</fullName>
    </recommendedName>
</protein>
<evidence type="ECO:0000313" key="1">
    <source>
        <dbReference type="EMBL" id="KAJ8424810.1"/>
    </source>
</evidence>
<sequence>MELVVKNLEKQSQASKLQALKSLVCNLRGPLGKLNRSKYADIYAQQAKARENLTQDNSTRQTYVSITHSALSLIKQQSKAEWIGFGDECSRYFIAKIRQRKAMTSIFQLKDKHDQWVEGFDAVADTITDFYKRLRQKLSKPSSPFQILNHQDQMGLIVEHLFFTCHKEKEIWRETLRDWGIHLQVEGLEQCVASFKKQKGARQIRGLIKAIVNAVIYHIW</sequence>
<reference evidence="1" key="1">
    <citation type="submission" date="2022-04" db="EMBL/GenBank/DDBJ databases">
        <title>Carnegiea gigantea Genome sequencing and assembly v2.</title>
        <authorList>
            <person name="Copetti D."/>
            <person name="Sanderson M.J."/>
            <person name="Burquez A."/>
            <person name="Wojciechowski M.F."/>
        </authorList>
    </citation>
    <scope>NUCLEOTIDE SEQUENCE</scope>
    <source>
        <strain evidence="1">SGP5-SGP5p</strain>
        <tissue evidence="1">Aerial part</tissue>
    </source>
</reference>
<accession>A0A9Q1GQH9</accession>
<dbReference type="EMBL" id="JAKOGI010001597">
    <property type="protein sequence ID" value="KAJ8424810.1"/>
    <property type="molecule type" value="Genomic_DNA"/>
</dbReference>
<comment type="caution">
    <text evidence="1">The sequence shown here is derived from an EMBL/GenBank/DDBJ whole genome shotgun (WGS) entry which is preliminary data.</text>
</comment>
<gene>
    <name evidence="1" type="ORF">Cgig2_018492</name>
</gene>
<evidence type="ECO:0008006" key="3">
    <source>
        <dbReference type="Google" id="ProtNLM"/>
    </source>
</evidence>
<proteinExistence type="predicted"/>
<dbReference type="Proteomes" id="UP001153076">
    <property type="component" value="Unassembled WGS sequence"/>
</dbReference>